<organism evidence="3 4">
    <name type="scientific">Phytophthora fragariaefolia</name>
    <dbReference type="NCBI Taxonomy" id="1490495"/>
    <lineage>
        <taxon>Eukaryota</taxon>
        <taxon>Sar</taxon>
        <taxon>Stramenopiles</taxon>
        <taxon>Oomycota</taxon>
        <taxon>Peronosporomycetes</taxon>
        <taxon>Peronosporales</taxon>
        <taxon>Peronosporaceae</taxon>
        <taxon>Phytophthora</taxon>
    </lineage>
</organism>
<evidence type="ECO:0000313" key="4">
    <source>
        <dbReference type="Proteomes" id="UP001165121"/>
    </source>
</evidence>
<feature type="region of interest" description="Disordered" evidence="1">
    <location>
        <begin position="588"/>
        <end position="621"/>
    </location>
</feature>
<dbReference type="CDD" id="cd01647">
    <property type="entry name" value="RT_LTR"/>
    <property type="match status" value="1"/>
</dbReference>
<dbReference type="PANTHER" id="PTHR37984:SF5">
    <property type="entry name" value="PROTEIN NYNRIN-LIKE"/>
    <property type="match status" value="1"/>
</dbReference>
<dbReference type="InterPro" id="IPR050951">
    <property type="entry name" value="Retrovirus_Pol_polyprotein"/>
</dbReference>
<dbReference type="InterPro" id="IPR000477">
    <property type="entry name" value="RT_dom"/>
</dbReference>
<evidence type="ECO:0000259" key="2">
    <source>
        <dbReference type="PROSITE" id="PS50994"/>
    </source>
</evidence>
<sequence length="621" mass="69262">MDDDDQDPNDCPPVTALDVQHHIDTGVATPIMMKRRWYQTEDAIIEENVDKMLKAGVIEEGNGAWGFFVVLVRKKDGEVRFCIDYRALNKLMKKDVYPLPRIDETLEALGGARLVTTWDLRWGYWQISTAPGDRDKTALTMKQGLYRFTRMPFGLMNAPSTFQRMMNGMIGDPREQSNNEQLAETPTHESHRSNEMVGTDTAAPAGTRVERPKETGGTLQPTNRSLTRAAKKRMEMGVARENVTPSPRSTTTPTAAAPPPRKRISKRTKEIAGVTTIETANRTATQRVMVMPSDENLDEDEHTAPREQTLQVTDAEIPEAQRRSKQVQKLLQAGVYNGMKVEQMYGLVTIDTQHGERVVLPPALWAPGLLREVNMWVRGCQECGSRKARPREVIPPLRSIRGGDVGDRWALDVAGPFPVANGGERYVIAALEYVTWYAVEKCATQHTAENVAMFLLEEVVLKFGAFRELLTDGAPKLVGKVIEQLAILLQASHINPVPYRPQMIGLVERFHRSWKDCVAMFMSNDVQDDWNLRVKFAVYAYNSARHSTVALTPNELMMGAGSGHPTNCYAHLLQQAAEDLRTQLHDEANDEVRGGATTGADVRTTTTTHNTNGAGGAPKRY</sequence>
<dbReference type="EMBL" id="BSXT01001123">
    <property type="protein sequence ID" value="GMF38909.1"/>
    <property type="molecule type" value="Genomic_DNA"/>
</dbReference>
<gene>
    <name evidence="3" type="ORF">Pfra01_001138500</name>
</gene>
<dbReference type="GO" id="GO:0015074">
    <property type="term" value="P:DNA integration"/>
    <property type="evidence" value="ECO:0007669"/>
    <property type="project" value="InterPro"/>
</dbReference>
<protein>
    <submittedName>
        <fullName evidence="3">Unnamed protein product</fullName>
    </submittedName>
</protein>
<dbReference type="Gene3D" id="3.30.420.10">
    <property type="entry name" value="Ribonuclease H-like superfamily/Ribonuclease H"/>
    <property type="match status" value="1"/>
</dbReference>
<dbReference type="Gene3D" id="3.10.10.10">
    <property type="entry name" value="HIV Type 1 Reverse Transcriptase, subunit A, domain 1"/>
    <property type="match status" value="1"/>
</dbReference>
<feature type="compositionally biased region" description="Low complexity" evidence="1">
    <location>
        <begin position="594"/>
        <end position="612"/>
    </location>
</feature>
<feature type="compositionally biased region" description="Polar residues" evidence="1">
    <location>
        <begin position="217"/>
        <end position="226"/>
    </location>
</feature>
<name>A0A9W6XHY6_9STRA</name>
<comment type="caution">
    <text evidence="3">The sequence shown here is derived from an EMBL/GenBank/DDBJ whole genome shotgun (WGS) entry which is preliminary data.</text>
</comment>
<dbReference type="Proteomes" id="UP001165121">
    <property type="component" value="Unassembled WGS sequence"/>
</dbReference>
<dbReference type="GO" id="GO:0003676">
    <property type="term" value="F:nucleic acid binding"/>
    <property type="evidence" value="ECO:0007669"/>
    <property type="project" value="InterPro"/>
</dbReference>
<dbReference type="InterPro" id="IPR043502">
    <property type="entry name" value="DNA/RNA_pol_sf"/>
</dbReference>
<dbReference type="SUPFAM" id="SSF56672">
    <property type="entry name" value="DNA/RNA polymerases"/>
    <property type="match status" value="1"/>
</dbReference>
<feature type="region of interest" description="Disordered" evidence="1">
    <location>
        <begin position="167"/>
        <end position="263"/>
    </location>
</feature>
<reference evidence="3" key="1">
    <citation type="submission" date="2023-04" db="EMBL/GenBank/DDBJ databases">
        <title>Phytophthora fragariaefolia NBRC 109709.</title>
        <authorList>
            <person name="Ichikawa N."/>
            <person name="Sato H."/>
            <person name="Tonouchi N."/>
        </authorList>
    </citation>
    <scope>NUCLEOTIDE SEQUENCE</scope>
    <source>
        <strain evidence="3">NBRC 109709</strain>
    </source>
</reference>
<dbReference type="Pfam" id="PF00078">
    <property type="entry name" value="RVT_1"/>
    <property type="match status" value="1"/>
</dbReference>
<dbReference type="AlphaFoldDB" id="A0A9W6XHY6"/>
<dbReference type="PROSITE" id="PS50994">
    <property type="entry name" value="INTEGRASE"/>
    <property type="match status" value="1"/>
</dbReference>
<feature type="compositionally biased region" description="Low complexity" evidence="1">
    <location>
        <begin position="244"/>
        <end position="255"/>
    </location>
</feature>
<dbReference type="InterPro" id="IPR001584">
    <property type="entry name" value="Integrase_cat-core"/>
</dbReference>
<accession>A0A9W6XHY6</accession>
<evidence type="ECO:0000256" key="1">
    <source>
        <dbReference type="SAM" id="MobiDB-lite"/>
    </source>
</evidence>
<keyword evidence="4" id="KW-1185">Reference proteome</keyword>
<dbReference type="InterPro" id="IPR036397">
    <property type="entry name" value="RNaseH_sf"/>
</dbReference>
<dbReference type="PANTHER" id="PTHR37984">
    <property type="entry name" value="PROTEIN CBG26694"/>
    <property type="match status" value="1"/>
</dbReference>
<proteinExistence type="predicted"/>
<feature type="domain" description="Integrase catalytic" evidence="2">
    <location>
        <begin position="386"/>
        <end position="561"/>
    </location>
</feature>
<dbReference type="SUPFAM" id="SSF53098">
    <property type="entry name" value="Ribonuclease H-like"/>
    <property type="match status" value="1"/>
</dbReference>
<dbReference type="InterPro" id="IPR012337">
    <property type="entry name" value="RNaseH-like_sf"/>
</dbReference>
<evidence type="ECO:0000313" key="3">
    <source>
        <dbReference type="EMBL" id="GMF38909.1"/>
    </source>
</evidence>
<dbReference type="OrthoDB" id="121806at2759"/>